<dbReference type="AlphaFoldDB" id="A0AAW9SKR5"/>
<evidence type="ECO:0000313" key="12">
    <source>
        <dbReference type="Proteomes" id="UP001428774"/>
    </source>
</evidence>
<dbReference type="GO" id="GO:0000271">
    <property type="term" value="P:polysaccharide biosynthetic process"/>
    <property type="evidence" value="ECO:0007669"/>
    <property type="project" value="UniProtKB-KW"/>
</dbReference>
<protein>
    <submittedName>
        <fullName evidence="11">Sugar transferase</fullName>
        <ecNumber evidence="11">2.7.8.-</ecNumber>
    </submittedName>
</protein>
<dbReference type="Pfam" id="PF02397">
    <property type="entry name" value="Bac_transf"/>
    <property type="match status" value="1"/>
</dbReference>
<dbReference type="RefSeq" id="WP_347166142.1">
    <property type="nucleotide sequence ID" value="NZ_JBDNCH010000002.1"/>
</dbReference>
<feature type="domain" description="Bacterial sugar transferase" evidence="10">
    <location>
        <begin position="37"/>
        <end position="225"/>
    </location>
</feature>
<comment type="caution">
    <text evidence="11">The sequence shown here is derived from an EMBL/GenBank/DDBJ whole genome shotgun (WGS) entry which is preliminary data.</text>
</comment>
<dbReference type="InterPro" id="IPR003362">
    <property type="entry name" value="Bact_transf"/>
</dbReference>
<dbReference type="Proteomes" id="UP001428774">
    <property type="component" value="Unassembled WGS sequence"/>
</dbReference>
<evidence type="ECO:0000256" key="4">
    <source>
        <dbReference type="ARBA" id="ARBA00022679"/>
    </source>
</evidence>
<dbReference type="PANTHER" id="PTHR30576:SF4">
    <property type="entry name" value="UNDECAPRENYL-PHOSPHATE GALACTOSE PHOSPHOTRANSFERASE"/>
    <property type="match status" value="1"/>
</dbReference>
<keyword evidence="7 9" id="KW-0472">Membrane</keyword>
<keyword evidence="12" id="KW-1185">Reference proteome</keyword>
<dbReference type="EMBL" id="JBDNCH010000002">
    <property type="protein sequence ID" value="MEN9061026.1"/>
    <property type="molecule type" value="Genomic_DNA"/>
</dbReference>
<evidence type="ECO:0000256" key="6">
    <source>
        <dbReference type="ARBA" id="ARBA00022989"/>
    </source>
</evidence>
<comment type="subcellular location">
    <subcellularLocation>
        <location evidence="1">Cell membrane</location>
    </subcellularLocation>
</comment>
<evidence type="ECO:0000256" key="5">
    <source>
        <dbReference type="ARBA" id="ARBA00022692"/>
    </source>
</evidence>
<proteinExistence type="inferred from homology"/>
<keyword evidence="3" id="KW-1003">Cell membrane</keyword>
<dbReference type="PANTHER" id="PTHR30576">
    <property type="entry name" value="COLANIC BIOSYNTHESIS UDP-GLUCOSE LIPID CARRIER TRANSFERASE"/>
    <property type="match status" value="1"/>
</dbReference>
<comment type="similarity">
    <text evidence="2">Belongs to the bacterial sugar transferase family.</text>
</comment>
<gene>
    <name evidence="11" type="ORF">ABFB10_08210</name>
</gene>
<reference evidence="11 12" key="1">
    <citation type="submission" date="2024-05" db="EMBL/GenBank/DDBJ databases">
        <title>Genome sequence of Ponticoccus litoralis KCCM 90028.</title>
        <authorList>
            <person name="Kim J.M."/>
            <person name="Lee J.K."/>
            <person name="Choi B.J."/>
            <person name="Bayburt H."/>
            <person name="Baek J.H."/>
            <person name="Jeon C.O."/>
        </authorList>
    </citation>
    <scope>NUCLEOTIDE SEQUENCE [LARGE SCALE GENOMIC DNA]</scope>
    <source>
        <strain evidence="11 12">KCCM 90028</strain>
    </source>
</reference>
<dbReference type="EC" id="2.7.8.-" evidence="11"/>
<keyword evidence="5 9" id="KW-0812">Transmembrane</keyword>
<accession>A0AAW9SKR5</accession>
<keyword evidence="4 11" id="KW-0808">Transferase</keyword>
<organism evidence="11 12">
    <name type="scientific">Ponticoccus litoralis</name>
    <dbReference type="NCBI Taxonomy" id="422297"/>
    <lineage>
        <taxon>Bacteria</taxon>
        <taxon>Pseudomonadati</taxon>
        <taxon>Pseudomonadota</taxon>
        <taxon>Alphaproteobacteria</taxon>
        <taxon>Rhodobacterales</taxon>
        <taxon>Roseobacteraceae</taxon>
        <taxon>Ponticoccus</taxon>
    </lineage>
</organism>
<dbReference type="GO" id="GO:0016780">
    <property type="term" value="F:phosphotransferase activity, for other substituted phosphate groups"/>
    <property type="evidence" value="ECO:0007669"/>
    <property type="project" value="TreeGrafter"/>
</dbReference>
<keyword evidence="8" id="KW-0270">Exopolysaccharide synthesis</keyword>
<evidence type="ECO:0000256" key="2">
    <source>
        <dbReference type="ARBA" id="ARBA00006464"/>
    </source>
</evidence>
<evidence type="ECO:0000256" key="8">
    <source>
        <dbReference type="ARBA" id="ARBA00023169"/>
    </source>
</evidence>
<keyword evidence="6 9" id="KW-1133">Transmembrane helix</keyword>
<dbReference type="GO" id="GO:0005886">
    <property type="term" value="C:plasma membrane"/>
    <property type="evidence" value="ECO:0007669"/>
    <property type="project" value="UniProtKB-SubCell"/>
</dbReference>
<sequence>MSLFMRQPMPTAAEGHARAHTSLTAASHGQLYRHGLKRVLDIVLVLLTAVPALIVVLFCALLVALDGKSPFYTQLRVDRDGRTFRMLKLRSMVPDADALLAKHLQDDPAARAEWAHSQKLRNDPRITWIGRIIRKSSLDELPQLWNVLIGDMSLVGPRPMLPCQTGMYPGMAYYALRPGLTGFWQISVRHESSFTERARYDTAYLWELSLRTDIGVMLRTVQVVLRGTGC</sequence>
<evidence type="ECO:0000256" key="7">
    <source>
        <dbReference type="ARBA" id="ARBA00023136"/>
    </source>
</evidence>
<evidence type="ECO:0000256" key="9">
    <source>
        <dbReference type="SAM" id="Phobius"/>
    </source>
</evidence>
<evidence type="ECO:0000256" key="3">
    <source>
        <dbReference type="ARBA" id="ARBA00022475"/>
    </source>
</evidence>
<name>A0AAW9SKR5_9RHOB</name>
<evidence type="ECO:0000259" key="10">
    <source>
        <dbReference type="Pfam" id="PF02397"/>
    </source>
</evidence>
<feature type="transmembrane region" description="Helical" evidence="9">
    <location>
        <begin position="42"/>
        <end position="65"/>
    </location>
</feature>
<evidence type="ECO:0000313" key="11">
    <source>
        <dbReference type="EMBL" id="MEN9061026.1"/>
    </source>
</evidence>
<evidence type="ECO:0000256" key="1">
    <source>
        <dbReference type="ARBA" id="ARBA00004236"/>
    </source>
</evidence>